<reference evidence="2 3" key="1">
    <citation type="submission" date="2017-11" db="EMBL/GenBank/DDBJ databases">
        <title>De novo assembly and phasing of dikaryotic genomes from two isolates of Puccinia coronata f. sp. avenae, the causal agent of oat crown rust.</title>
        <authorList>
            <person name="Miller M.E."/>
            <person name="Zhang Y."/>
            <person name="Omidvar V."/>
            <person name="Sperschneider J."/>
            <person name="Schwessinger B."/>
            <person name="Raley C."/>
            <person name="Palmer J.M."/>
            <person name="Garnica D."/>
            <person name="Upadhyaya N."/>
            <person name="Rathjen J."/>
            <person name="Taylor J.M."/>
            <person name="Park R.F."/>
            <person name="Dodds P.N."/>
            <person name="Hirsch C.D."/>
            <person name="Kianian S.F."/>
            <person name="Figueroa M."/>
        </authorList>
    </citation>
    <scope>NUCLEOTIDE SEQUENCE [LARGE SCALE GENOMIC DNA]</scope>
    <source>
        <strain evidence="2">12SD80</strain>
    </source>
</reference>
<proteinExistence type="predicted"/>
<evidence type="ECO:0000256" key="1">
    <source>
        <dbReference type="SAM" id="MobiDB-lite"/>
    </source>
</evidence>
<accession>A0A2N5TCA3</accession>
<feature type="region of interest" description="Disordered" evidence="1">
    <location>
        <begin position="225"/>
        <end position="267"/>
    </location>
</feature>
<dbReference type="Proteomes" id="UP000235392">
    <property type="component" value="Unassembled WGS sequence"/>
</dbReference>
<feature type="compositionally biased region" description="Basic and acidic residues" evidence="1">
    <location>
        <begin position="229"/>
        <end position="255"/>
    </location>
</feature>
<feature type="compositionally biased region" description="Basic and acidic residues" evidence="1">
    <location>
        <begin position="142"/>
        <end position="159"/>
    </location>
</feature>
<evidence type="ECO:0000313" key="3">
    <source>
        <dbReference type="Proteomes" id="UP000235392"/>
    </source>
</evidence>
<name>A0A2N5TCA3_9BASI</name>
<sequence length="301" mass="32811">MNQSVSGVDGTIPENRIVMSVRMVTTDLTEEDLQTADIVRADARALPPPMTAIIDAGVLFPRTIAIADAIALFPQMTAIADARALLPMIDIALTVVIGILDLLGERLINVMTIVAPLYHPAIDIGTPPTDDRGPSNAYYSTNDRDSHRAPPSDRPYHDPSRRRHEGSGVPRDPPLSYQPSSHRSSDLPRSSTVADGVERAPVAQNKLSESKAAKLAAMQAAAKSLQESRSQRLEKLEAEDSERSKVEEAERERNRIRAGGVGDGNKASFVMEQEKKVFFGKMDLAERVRRSGGVGLLKDRE</sequence>
<feature type="compositionally biased region" description="Low complexity" evidence="1">
    <location>
        <begin position="179"/>
        <end position="191"/>
    </location>
</feature>
<dbReference type="EMBL" id="PGCI01000643">
    <property type="protein sequence ID" value="PLW23106.1"/>
    <property type="molecule type" value="Genomic_DNA"/>
</dbReference>
<evidence type="ECO:0000313" key="2">
    <source>
        <dbReference type="EMBL" id="PLW23106.1"/>
    </source>
</evidence>
<protein>
    <submittedName>
        <fullName evidence="2">Uncharacterized protein</fullName>
    </submittedName>
</protein>
<comment type="caution">
    <text evidence="2">The sequence shown here is derived from an EMBL/GenBank/DDBJ whole genome shotgun (WGS) entry which is preliminary data.</text>
</comment>
<feature type="region of interest" description="Disordered" evidence="1">
    <location>
        <begin position="125"/>
        <end position="199"/>
    </location>
</feature>
<dbReference type="AlphaFoldDB" id="A0A2N5TCA3"/>
<organism evidence="2 3">
    <name type="scientific">Puccinia coronata f. sp. avenae</name>
    <dbReference type="NCBI Taxonomy" id="200324"/>
    <lineage>
        <taxon>Eukaryota</taxon>
        <taxon>Fungi</taxon>
        <taxon>Dikarya</taxon>
        <taxon>Basidiomycota</taxon>
        <taxon>Pucciniomycotina</taxon>
        <taxon>Pucciniomycetes</taxon>
        <taxon>Pucciniales</taxon>
        <taxon>Pucciniaceae</taxon>
        <taxon>Puccinia</taxon>
    </lineage>
</organism>
<gene>
    <name evidence="2" type="ORF">PCASD_10505</name>
</gene>